<evidence type="ECO:0000313" key="1">
    <source>
        <dbReference type="EMBL" id="TWR27524.1"/>
    </source>
</evidence>
<evidence type="ECO:0000313" key="2">
    <source>
        <dbReference type="Proteomes" id="UP000320042"/>
    </source>
</evidence>
<comment type="caution">
    <text evidence="1">The sequence shown here is derived from an EMBL/GenBank/DDBJ whole genome shotgun (WGS) entry which is preliminary data.</text>
</comment>
<keyword evidence="2" id="KW-1185">Reference proteome</keyword>
<organism evidence="1 2">
    <name type="scientific">Mucilaginibacter pallidiroseus</name>
    <dbReference type="NCBI Taxonomy" id="2599295"/>
    <lineage>
        <taxon>Bacteria</taxon>
        <taxon>Pseudomonadati</taxon>
        <taxon>Bacteroidota</taxon>
        <taxon>Sphingobacteriia</taxon>
        <taxon>Sphingobacteriales</taxon>
        <taxon>Sphingobacteriaceae</taxon>
        <taxon>Mucilaginibacter</taxon>
    </lineage>
</organism>
<reference evidence="1 2" key="1">
    <citation type="submission" date="2019-07" db="EMBL/GenBank/DDBJ databases">
        <authorList>
            <person name="Kim J."/>
        </authorList>
    </citation>
    <scope>NUCLEOTIDE SEQUENCE [LARGE SCALE GENOMIC DNA]</scope>
    <source>
        <strain evidence="2">dk17</strain>
    </source>
</reference>
<dbReference type="RefSeq" id="WP_146382491.1">
    <property type="nucleotide sequence ID" value="NZ_VOEJ01000006.1"/>
</dbReference>
<dbReference type="OrthoDB" id="678485at2"/>
<dbReference type="AlphaFoldDB" id="A0A563U883"/>
<gene>
    <name evidence="1" type="ORF">FPZ43_13700</name>
</gene>
<protein>
    <submittedName>
        <fullName evidence="1">Uncharacterized protein</fullName>
    </submittedName>
</protein>
<dbReference type="Proteomes" id="UP000320042">
    <property type="component" value="Unassembled WGS sequence"/>
</dbReference>
<proteinExistence type="predicted"/>
<sequence>MKNFTTEAEGAVFNFITMNRRRLQLFQVYVEHEGAKHRFHMQVNEETGDFYITDPAKCPEVFHKAVPILNSAIKIYGKLDKIPV</sequence>
<dbReference type="EMBL" id="VOEJ01000006">
    <property type="protein sequence ID" value="TWR27524.1"/>
    <property type="molecule type" value="Genomic_DNA"/>
</dbReference>
<accession>A0A563U883</accession>
<name>A0A563U883_9SPHI</name>